<evidence type="ECO:0000256" key="2">
    <source>
        <dbReference type="ARBA" id="ARBA00011738"/>
    </source>
</evidence>
<name>A0A537LCW5_9BACT</name>
<dbReference type="Pfam" id="PF21269">
    <property type="entry name" value="TreT_GT1"/>
    <property type="match status" value="1"/>
</dbReference>
<feature type="domain" description="Glycosyl transferase family 1" evidence="7">
    <location>
        <begin position="239"/>
        <end position="404"/>
    </location>
</feature>
<protein>
    <submittedName>
        <fullName evidence="9">Glycosyltransferase</fullName>
    </submittedName>
</protein>
<evidence type="ECO:0000256" key="4">
    <source>
        <dbReference type="ARBA" id="ARBA00022676"/>
    </source>
</evidence>
<comment type="caution">
    <text evidence="9">The sequence shown here is derived from an EMBL/GenBank/DDBJ whole genome shotgun (WGS) entry which is preliminary data.</text>
</comment>
<keyword evidence="3" id="KW-0313">Glucose metabolism</keyword>
<dbReference type="Proteomes" id="UP000319353">
    <property type="component" value="Unassembled WGS sequence"/>
</dbReference>
<keyword evidence="4" id="KW-0328">Glycosyltransferase</keyword>
<dbReference type="Pfam" id="PF00534">
    <property type="entry name" value="Glycos_transf_1"/>
    <property type="match status" value="1"/>
</dbReference>
<evidence type="ECO:0000259" key="8">
    <source>
        <dbReference type="Pfam" id="PF21269"/>
    </source>
</evidence>
<dbReference type="InterPro" id="IPR001296">
    <property type="entry name" value="Glyco_trans_1"/>
</dbReference>
<dbReference type="GO" id="GO:0016757">
    <property type="term" value="F:glycosyltransferase activity"/>
    <property type="evidence" value="ECO:0007669"/>
    <property type="project" value="UniProtKB-KW"/>
</dbReference>
<keyword evidence="5 9" id="KW-0808">Transferase</keyword>
<comment type="subunit">
    <text evidence="2">Homodimer.</text>
</comment>
<keyword evidence="6" id="KW-0119">Carbohydrate metabolism</keyword>
<evidence type="ECO:0000313" key="10">
    <source>
        <dbReference type="Proteomes" id="UP000319353"/>
    </source>
</evidence>
<dbReference type="Gene3D" id="3.40.50.2000">
    <property type="entry name" value="Glycogen Phosphorylase B"/>
    <property type="match status" value="2"/>
</dbReference>
<evidence type="ECO:0000256" key="5">
    <source>
        <dbReference type="ARBA" id="ARBA00022679"/>
    </source>
</evidence>
<dbReference type="EMBL" id="VBAL01000021">
    <property type="protein sequence ID" value="TMJ05831.1"/>
    <property type="molecule type" value="Genomic_DNA"/>
</dbReference>
<dbReference type="AlphaFoldDB" id="A0A537LCW5"/>
<organism evidence="9 10">
    <name type="scientific">Candidatus Segetimicrobium genomatis</name>
    <dbReference type="NCBI Taxonomy" id="2569760"/>
    <lineage>
        <taxon>Bacteria</taxon>
        <taxon>Bacillati</taxon>
        <taxon>Candidatus Sysuimicrobiota</taxon>
        <taxon>Candidatus Sysuimicrobiia</taxon>
        <taxon>Candidatus Sysuimicrobiales</taxon>
        <taxon>Candidatus Segetimicrobiaceae</taxon>
        <taxon>Candidatus Segetimicrobium</taxon>
    </lineage>
</organism>
<dbReference type="InterPro" id="IPR052078">
    <property type="entry name" value="Trehalose_Metab_GTase"/>
</dbReference>
<reference evidence="9 10" key="1">
    <citation type="journal article" date="2019" name="Nat. Microbiol.">
        <title>Mediterranean grassland soil C-N compound turnover is dependent on rainfall and depth, and is mediated by genomically divergent microorganisms.</title>
        <authorList>
            <person name="Diamond S."/>
            <person name="Andeer P.F."/>
            <person name="Li Z."/>
            <person name="Crits-Christoph A."/>
            <person name="Burstein D."/>
            <person name="Anantharaman K."/>
            <person name="Lane K.R."/>
            <person name="Thomas B.C."/>
            <person name="Pan C."/>
            <person name="Northen T.R."/>
            <person name="Banfield J.F."/>
        </authorList>
    </citation>
    <scope>NUCLEOTIDE SEQUENCE [LARGE SCALE GENOMIC DNA]</scope>
    <source>
        <strain evidence="9">NP_4</strain>
    </source>
</reference>
<gene>
    <name evidence="9" type="ORF">E6H01_02490</name>
</gene>
<dbReference type="InterPro" id="IPR049438">
    <property type="entry name" value="TreT_GT1"/>
</dbReference>
<dbReference type="SUPFAM" id="SSF53756">
    <property type="entry name" value="UDP-Glycosyltransferase/glycogen phosphorylase"/>
    <property type="match status" value="1"/>
</dbReference>
<evidence type="ECO:0000256" key="6">
    <source>
        <dbReference type="ARBA" id="ARBA00023277"/>
    </source>
</evidence>
<evidence type="ECO:0000256" key="1">
    <source>
        <dbReference type="ARBA" id="ARBA00009481"/>
    </source>
</evidence>
<dbReference type="PANTHER" id="PTHR47779">
    <property type="entry name" value="SYNTHASE (CCG-9), PUTATIVE (AFU_ORTHOLOGUE AFUA_3G12100)-RELATED"/>
    <property type="match status" value="1"/>
</dbReference>
<evidence type="ECO:0000313" key="9">
    <source>
        <dbReference type="EMBL" id="TMJ05831.1"/>
    </source>
</evidence>
<proteinExistence type="inferred from homology"/>
<evidence type="ECO:0000256" key="3">
    <source>
        <dbReference type="ARBA" id="ARBA00022526"/>
    </source>
</evidence>
<evidence type="ECO:0000259" key="7">
    <source>
        <dbReference type="Pfam" id="PF00534"/>
    </source>
</evidence>
<sequence>MGCGRNCWPSATRRWESTVPEAIHLDDYRRVVPPQTIDLLRRLAGRVRGRSLLHVNSTRVGGGVAEMLSRYVPLFEELGVPVRWDVISGAEEFFRVTKSLHNALQGQEQAFTAEMLAAYLETNRENAARLHLDSDVVIIHDPQPAALIVFTRRPASAGTGREGGRWVWRCHIDVSRPQRRAWAFLRQFVTRYDGAIFSLPKFAQQLPLPQYLIYPSIDPLSEKNRDLTAEEVAATLDRLGVPRDKPILLQVSRFDRFKDPIGVINAYRLVKKHDDCRLVLVGGPADDDPEGAQVLAEVMGAAQGDADIHILVLPPAAHYEVNALQRAASIIVQKSTREGFGLTVAEGMWKGKPVIGGHAGGITEQIIEGVTGYTVNSVEGCAYRARYLLHNPALASQMGHHGREYVRERFLITRDLAEHLALMVTLLNA</sequence>
<accession>A0A537LCW5</accession>
<comment type="similarity">
    <text evidence="1">Belongs to the glycosyltransferase group 1 family. Glycosyltransferase 4 subfamily.</text>
</comment>
<feature type="domain" description="Trehalose synthase N-terminal" evidence="8">
    <location>
        <begin position="54"/>
        <end position="204"/>
    </location>
</feature>
<dbReference type="GO" id="GO:0006006">
    <property type="term" value="P:glucose metabolic process"/>
    <property type="evidence" value="ECO:0007669"/>
    <property type="project" value="UniProtKB-KW"/>
</dbReference>
<dbReference type="PANTHER" id="PTHR47779:SF1">
    <property type="entry name" value="SYNTHASE (CCG-9), PUTATIVE (AFU_ORTHOLOGUE AFUA_3G12100)-RELATED"/>
    <property type="match status" value="1"/>
</dbReference>